<feature type="compositionally biased region" description="Low complexity" evidence="12">
    <location>
        <begin position="1755"/>
        <end position="1780"/>
    </location>
</feature>
<feature type="region of interest" description="Disordered" evidence="12">
    <location>
        <begin position="371"/>
        <end position="391"/>
    </location>
</feature>
<accession>A0A3M7HRW2</accession>
<dbReference type="PANTHER" id="PTHR38050">
    <property type="match status" value="1"/>
</dbReference>
<dbReference type="SUPFAM" id="SSF53474">
    <property type="entry name" value="alpha/beta-Hydrolases"/>
    <property type="match status" value="1"/>
</dbReference>
<dbReference type="GO" id="GO:0030600">
    <property type="term" value="F:feruloyl esterase activity"/>
    <property type="evidence" value="ECO:0007669"/>
    <property type="project" value="UniProtKB-EC"/>
</dbReference>
<feature type="compositionally biased region" description="Low complexity" evidence="12">
    <location>
        <begin position="1679"/>
        <end position="1746"/>
    </location>
</feature>
<keyword evidence="3" id="KW-0964">Secreted</keyword>
<evidence type="ECO:0000256" key="11">
    <source>
        <dbReference type="PROSITE-ProRule" id="PRU00261"/>
    </source>
</evidence>
<dbReference type="InterPro" id="IPR036861">
    <property type="entry name" value="Endochitinase-like_sf"/>
</dbReference>
<evidence type="ECO:0000256" key="12">
    <source>
        <dbReference type="SAM" id="MobiDB-lite"/>
    </source>
</evidence>
<evidence type="ECO:0000256" key="1">
    <source>
        <dbReference type="ARBA" id="ARBA00004613"/>
    </source>
</evidence>
<keyword evidence="8" id="KW-0119">Carbohydrate metabolism</keyword>
<feature type="region of interest" description="Disordered" evidence="12">
    <location>
        <begin position="1679"/>
        <end position="1787"/>
    </location>
</feature>
<feature type="compositionally biased region" description="Low complexity" evidence="12">
    <location>
        <begin position="2112"/>
        <end position="2126"/>
    </location>
</feature>
<dbReference type="PANTHER" id="PTHR38050:SF2">
    <property type="entry name" value="FERULOYL ESTERASE C-RELATED"/>
    <property type="match status" value="1"/>
</dbReference>
<dbReference type="Proteomes" id="UP000280598">
    <property type="component" value="Unassembled WGS sequence"/>
</dbReference>
<feature type="compositionally biased region" description="Low complexity" evidence="12">
    <location>
        <begin position="1462"/>
        <end position="1499"/>
    </location>
</feature>
<feature type="region of interest" description="Disordered" evidence="12">
    <location>
        <begin position="2220"/>
        <end position="2377"/>
    </location>
</feature>
<keyword evidence="5 11" id="KW-0147">Chitin-binding</keyword>
<feature type="compositionally biased region" description="Low complexity" evidence="12">
    <location>
        <begin position="1328"/>
        <end position="1344"/>
    </location>
</feature>
<feature type="compositionally biased region" description="Low complexity" evidence="12">
    <location>
        <begin position="2220"/>
        <end position="2277"/>
    </location>
</feature>
<protein>
    <recommendedName>
        <fullName evidence="2">feruloyl esterase</fullName>
        <ecNumber evidence="2">3.1.1.73</ecNumber>
    </recommendedName>
</protein>
<dbReference type="Gene3D" id="3.30.60.10">
    <property type="entry name" value="Endochitinase-like"/>
    <property type="match status" value="1"/>
</dbReference>
<dbReference type="Pfam" id="PF00024">
    <property type="entry name" value="PAN_1"/>
    <property type="match status" value="2"/>
</dbReference>
<feature type="domain" description="Apple" evidence="15">
    <location>
        <begin position="1879"/>
        <end position="1960"/>
    </location>
</feature>
<feature type="region of interest" description="Disordered" evidence="12">
    <location>
        <begin position="1597"/>
        <end position="1638"/>
    </location>
</feature>
<feature type="domain" description="Apple" evidence="15">
    <location>
        <begin position="2013"/>
        <end position="2095"/>
    </location>
</feature>
<feature type="region of interest" description="Disordered" evidence="12">
    <location>
        <begin position="1817"/>
        <end position="1850"/>
    </location>
</feature>
<evidence type="ECO:0000256" key="10">
    <source>
        <dbReference type="ARBA" id="ARBA00034075"/>
    </source>
</evidence>
<evidence type="ECO:0000256" key="5">
    <source>
        <dbReference type="ARBA" id="ARBA00022669"/>
    </source>
</evidence>
<proteinExistence type="predicted"/>
<feature type="chain" id="PRO_5018117084" description="feruloyl esterase" evidence="13">
    <location>
        <begin position="23"/>
        <end position="2399"/>
    </location>
</feature>
<feature type="signal peptide" evidence="13">
    <location>
        <begin position="1"/>
        <end position="22"/>
    </location>
</feature>
<evidence type="ECO:0000259" key="15">
    <source>
        <dbReference type="PROSITE" id="PS50948"/>
    </source>
</evidence>
<keyword evidence="4" id="KW-0858">Xylan degradation</keyword>
<evidence type="ECO:0000256" key="3">
    <source>
        <dbReference type="ARBA" id="ARBA00022525"/>
    </source>
</evidence>
<keyword evidence="7" id="KW-0378">Hydrolase</keyword>
<dbReference type="InterPro" id="IPR029058">
    <property type="entry name" value="AB_hydrolase_fold"/>
</dbReference>
<evidence type="ECO:0000313" key="17">
    <source>
        <dbReference type="Proteomes" id="UP000280598"/>
    </source>
</evidence>
<evidence type="ECO:0000256" key="9">
    <source>
        <dbReference type="ARBA" id="ARBA00023326"/>
    </source>
</evidence>
<evidence type="ECO:0000256" key="8">
    <source>
        <dbReference type="ARBA" id="ARBA00023277"/>
    </source>
</evidence>
<feature type="region of interest" description="Disordered" evidence="12">
    <location>
        <begin position="2112"/>
        <end position="2149"/>
    </location>
</feature>
<dbReference type="VEuPathDB" id="FungiDB:BTJ68_14054"/>
<dbReference type="GO" id="GO:0005576">
    <property type="term" value="C:extracellular region"/>
    <property type="evidence" value="ECO:0007669"/>
    <property type="project" value="UniProtKB-SubCell"/>
</dbReference>
<comment type="subcellular location">
    <subcellularLocation>
        <location evidence="1">Secreted</location>
    </subcellularLocation>
</comment>
<dbReference type="InterPro" id="IPR003609">
    <property type="entry name" value="Pan_app"/>
</dbReference>
<feature type="disulfide bond" evidence="11">
    <location>
        <begin position="2190"/>
        <end position="2204"/>
    </location>
</feature>
<feature type="region of interest" description="Disordered" evidence="12">
    <location>
        <begin position="650"/>
        <end position="750"/>
    </location>
</feature>
<gene>
    <name evidence="16" type="ORF">D0860_01355</name>
</gene>
<evidence type="ECO:0000259" key="14">
    <source>
        <dbReference type="PROSITE" id="PS50941"/>
    </source>
</evidence>
<evidence type="ECO:0000313" key="16">
    <source>
        <dbReference type="EMBL" id="RMZ15958.1"/>
    </source>
</evidence>
<dbReference type="Gene3D" id="3.50.4.10">
    <property type="entry name" value="Hepatocyte Growth Factor"/>
    <property type="match status" value="2"/>
</dbReference>
<keyword evidence="6 13" id="KW-0732">Signal</keyword>
<evidence type="ECO:0000256" key="2">
    <source>
        <dbReference type="ARBA" id="ARBA00013091"/>
    </source>
</evidence>
<feature type="region of interest" description="Disordered" evidence="12">
    <location>
        <begin position="1328"/>
        <end position="1356"/>
    </location>
</feature>
<dbReference type="GO" id="GO:0008061">
    <property type="term" value="F:chitin binding"/>
    <property type="evidence" value="ECO:0007669"/>
    <property type="project" value="UniProtKB-UniRule"/>
</dbReference>
<feature type="region of interest" description="Disordered" evidence="12">
    <location>
        <begin position="1450"/>
        <end position="1502"/>
    </location>
</feature>
<dbReference type="Gene3D" id="3.40.50.1820">
    <property type="entry name" value="alpha/beta hydrolase"/>
    <property type="match status" value="1"/>
</dbReference>
<comment type="catalytic activity">
    <reaction evidence="10">
        <text>feruloyl-polysaccharide + H2O = ferulate + polysaccharide.</text>
        <dbReference type="EC" id="3.1.1.73"/>
    </reaction>
</comment>
<keyword evidence="11" id="KW-1015">Disulfide bond</keyword>
<feature type="compositionally biased region" description="Pro residues" evidence="12">
    <location>
        <begin position="2316"/>
        <end position="2325"/>
    </location>
</feature>
<dbReference type="GO" id="GO:0045493">
    <property type="term" value="P:xylan catabolic process"/>
    <property type="evidence" value="ECO:0007669"/>
    <property type="project" value="UniProtKB-KW"/>
</dbReference>
<dbReference type="SUPFAM" id="SSF57016">
    <property type="entry name" value="Plant lectins/antimicrobial peptides"/>
    <property type="match status" value="1"/>
</dbReference>
<dbReference type="InterPro" id="IPR001002">
    <property type="entry name" value="Chitin-bd_1"/>
</dbReference>
<evidence type="ECO:0000256" key="13">
    <source>
        <dbReference type="SAM" id="SignalP"/>
    </source>
</evidence>
<dbReference type="EC" id="3.1.1.73" evidence="2"/>
<dbReference type="InterPro" id="IPR043595">
    <property type="entry name" value="FaeB/C/D"/>
</dbReference>
<feature type="compositionally biased region" description="Low complexity" evidence="12">
    <location>
        <begin position="1597"/>
        <end position="1610"/>
    </location>
</feature>
<dbReference type="VEuPathDB" id="FungiDB:BTJ68_12325"/>
<evidence type="ECO:0000256" key="4">
    <source>
        <dbReference type="ARBA" id="ARBA00022651"/>
    </source>
</evidence>
<evidence type="ECO:0000256" key="6">
    <source>
        <dbReference type="ARBA" id="ARBA00022729"/>
    </source>
</evidence>
<dbReference type="Pfam" id="PF14295">
    <property type="entry name" value="PAN_4"/>
    <property type="match status" value="5"/>
</dbReference>
<dbReference type="CDD" id="cd11618">
    <property type="entry name" value="ChtBD1_1"/>
    <property type="match status" value="1"/>
</dbReference>
<feature type="compositionally biased region" description="Low complexity" evidence="12">
    <location>
        <begin position="1629"/>
        <end position="1638"/>
    </location>
</feature>
<feature type="region of interest" description="Disordered" evidence="12">
    <location>
        <begin position="2160"/>
        <end position="2179"/>
    </location>
</feature>
<feature type="compositionally biased region" description="Polar residues" evidence="12">
    <location>
        <begin position="2353"/>
        <end position="2377"/>
    </location>
</feature>
<dbReference type="PROSITE" id="PS50948">
    <property type="entry name" value="PAN"/>
    <property type="match status" value="2"/>
</dbReference>
<reference evidence="16 17" key="1">
    <citation type="journal article" date="2018" name="BMC Genomics">
        <title>Genomic evidence for intraspecific hybridization in a clonal and extremely halotolerant yeast.</title>
        <authorList>
            <person name="Gostincar C."/>
            <person name="Stajich J.E."/>
            <person name="Zupancic J."/>
            <person name="Zalar P."/>
            <person name="Gunde-Cimerman N."/>
        </authorList>
    </citation>
    <scope>NUCLEOTIDE SEQUENCE [LARGE SCALE GENOMIC DNA]</scope>
    <source>
        <strain evidence="16 17">EXF-562</strain>
    </source>
</reference>
<dbReference type="PROSITE" id="PS50941">
    <property type="entry name" value="CHIT_BIND_I_2"/>
    <property type="match status" value="1"/>
</dbReference>
<feature type="compositionally biased region" description="Low complexity" evidence="12">
    <location>
        <begin position="2326"/>
        <end position="2343"/>
    </location>
</feature>
<feature type="domain" description="Chitin-binding type-1" evidence="14">
    <location>
        <begin position="2170"/>
        <end position="2217"/>
    </location>
</feature>
<name>A0A3M7HRW2_HORWE</name>
<keyword evidence="9" id="KW-0624">Polysaccharide degradation</keyword>
<comment type="caution">
    <text evidence="16">The sequence shown here is derived from an EMBL/GenBank/DDBJ whole genome shotgun (WGS) entry which is preliminary data.</text>
</comment>
<feature type="compositionally biased region" description="Low complexity" evidence="12">
    <location>
        <begin position="371"/>
        <end position="388"/>
    </location>
</feature>
<evidence type="ECO:0000256" key="7">
    <source>
        <dbReference type="ARBA" id="ARBA00022801"/>
    </source>
</evidence>
<feature type="compositionally biased region" description="Low complexity" evidence="12">
    <location>
        <begin position="650"/>
        <end position="748"/>
    </location>
</feature>
<dbReference type="CDD" id="cd01099">
    <property type="entry name" value="PAN_AP_HGF"/>
    <property type="match status" value="1"/>
</dbReference>
<feature type="compositionally biased region" description="Low complexity" evidence="12">
    <location>
        <begin position="2287"/>
        <end position="2306"/>
    </location>
</feature>
<dbReference type="EMBL" id="QWIS01000015">
    <property type="protein sequence ID" value="RMZ15958.1"/>
    <property type="molecule type" value="Genomic_DNA"/>
</dbReference>
<feature type="compositionally biased region" description="Polar residues" evidence="12">
    <location>
        <begin position="1611"/>
        <end position="1628"/>
    </location>
</feature>
<comment type="caution">
    <text evidence="11">Lacks conserved residue(s) required for the propagation of feature annotation.</text>
</comment>
<organism evidence="16 17">
    <name type="scientific">Hortaea werneckii</name>
    <name type="common">Black yeast</name>
    <name type="synonym">Cladosporium werneckii</name>
    <dbReference type="NCBI Taxonomy" id="91943"/>
    <lineage>
        <taxon>Eukaryota</taxon>
        <taxon>Fungi</taxon>
        <taxon>Dikarya</taxon>
        <taxon>Ascomycota</taxon>
        <taxon>Pezizomycotina</taxon>
        <taxon>Dothideomycetes</taxon>
        <taxon>Dothideomycetidae</taxon>
        <taxon>Mycosphaerellales</taxon>
        <taxon>Teratosphaeriaceae</taxon>
        <taxon>Hortaea</taxon>
    </lineage>
</organism>
<sequence>MAGPSLLRSLAVLSFSCGGAFTQTTTPTQTWTVPTAGATCKSGLANQNDPAGVYTDQAGMQWQIQCNQQSTGGRIDQAYAGGLGVQGCFQGSLAAGNATCYYRAVVNTYFTQNSFWGSANYLLNGTSQLPCPYYNMTTFTHSDGSTWQINCGADVSGDLATPSSGTGVDMRDCLTGCNAANGCTAISYRYSGDEGTNNPQNAVCAYRGGAVSVSGWVRTVAAAVRLTGPTAQAYPGSSTTSGSTAIATSTCTSAVSPTGLPTNCGGRASTATFIGVWNDTCGEQYTVYCHAESYPQTSDMTNATGISACMANCDNYVFSDGSRCQSATLYQGKCYVKKSFDGFNTATTDTTVMIRNSNQNMLIAASSSSSTTAAPVSSTSTRTTQTSSIPSQCWNPTPTCSAGLSNIANNQSDLGGRYYDPAYNALWNVQCAQGSSNTAYFGSWSTNGQGIYACWKGCEKRIGCTAISFDSTGYQQTSPTVGGGRCYGYSDIGNYTASTLYYASANIIVPNTYFPCPTYNGSTYTNPQDGSVWQIRCGVSLDPGTPYASSPEGQIVDMPSCLTACNGVAQCTAAWWQYNSNTEFKDTDAQAKGNCYYRTGTLTYNANPSAAAAVRISSAVAGWVATSTSTARPTCTAYSSTVSSVATTTLSSTSSSTSSSSSSTTSSSMSSSSTDSSSTSTSSTTSPASSSTSSSTTSSVSSSSTSSSSTSSTSSSTSSSMTPSTSSQSSSTTVTSSSTSSTSTPTSTCTGSITPNNLPVSCSGQPAGQYGTFLSTCGNNYTLYCGYDNNPGAAATRPAASFAACMALCDGYAGCRSASFNGNACYIKTGYQGLTNGNSGLGVIASNVPPNPAYPVPVLAPGTNTSSGCGTPLPNGVTPDGASTTFTLAGPDGFTREYAVHIPKYYDINRASPLIMAFPGNGDTAANIEPQTRMSNSELNPYGIAVYVTGVNRGFVSNPGWGVPGSANANVDDIGFIKTLVAYLTSNYCVDTGRIFATGHSNGGGFCNVMACDPVLSVTFAAFAPAAGAFYTGASSGNPETIEPVNTPTQPQCSPGRNNVPMLEFHGTNDGTINYYGGPRNGRILPTLPHWATAWSVRQGYGVTNYTSSNIPSLNPAMTVTKYEFGGDAGQLGIVTHYMLGGWTHNYPNVDTTSSAPVNGPQLVMDFFYRWTSPSRQSVYFPANVTRSSASSSMSSTSATTSNLASSSQAASTASSTEQTSSFSITTASSSSASTSATGISCPQANGTTVTVDGQDFVVQCGWDHAGGDISSQYVDSFYQCISICVATPNCVLVTLRANSCFLKSLVGDAVQGDVSGAILVSVMGRSSSSTSSASSTVSTTSTSQPAGAQFTAGSDSSVCPQYNNTAYTSPGGRTYTPYCGGFQAIGTGYVPRDVVANTFEDCMAQCDDIEDCNAVDYYVASSTCGLLIGGVITRTTPRNGYDAAILGERSSPASSSTAGDMSMSETASLSTSMSTMSMSPSDSSSMPSETPSSTPSAPCANNTAVMSEDGTSYTLFCGYNTEGEEAFDTMTYEDGDWIQCEDFCDASDGCEVWVWQYEILGGGTCSVKRLPQTLRLVNDYDAQNYVVGFVSNAVPSASSSVAGPAPSTSMVMSTSEEAGGPSSYQDATTSSQMDEMTSSTEMMTTSSSTSSPLIITDYYTPSSSETFAPTLIISSSSASISGSMSMTTDQSQSSMSSDMDSPSGYMSDSMSMSMSMSTSTSTSTSMSMSMTQSQSSMMSDTSNSSGASNPPGYTSTPDAMSTSATSTTSSGMSSSQGASNPPGYSLTTDSVGSVVSSSIAGSSGASNPAGYTSSPDVIGISSTSSSEAAPPGYSQTSQGSMASASGGITLNPSSPITSSASLQGCSVATTAAASGSACADPYGNTYNVSTGTRYIGSVRAVVKAPSLSSCLTTCDETPGCVATNYNSTSGACYILDNVTGVEEVFGPDAAGVQAASRPAYVTSVASTPPPMYTTPPEDMYPSTTITAGPDGSPHAAEDSEACSMAEADGTECIDSYGNSFTVSSGTKHRGSVRAVNHARNLDECLAFCDALGSDCEAANFDSTSGDCELLEDVTGIEIVSGPDANGALAASRPADEGTIYTTPLSTTTGMTSPGTYAGATTTAVTNSMSPSDYQTGPGPVPSASLTNVGPIATSSSAALPVSTGAVSEDGTCGPENDGQTCEGSGFGDCCSEYGFCGSTDFYCDTGCLVGYGKCNNAPAQSNSASIPSSQGGSTSGGNNSPTSTTTRTNSVSVVPLPGSSATGSPSAGASSSGASTNPEGYTGSQSTNPTSTGAPTPSTPGSHPSEYPDNTSSTYPPPQSPPTTPTFSGPLTTATTPTSTPSSNPPLCPTYDTHSYQDPPTDTSYNISCGTSYTGTTLTPQLYRRQESYSQDISAREW</sequence>